<keyword evidence="2" id="KW-1185">Reference proteome</keyword>
<reference evidence="1" key="1">
    <citation type="submission" date="2022-08" db="EMBL/GenBank/DDBJ databases">
        <title>Genome Sequence of Pycnoporus sanguineus.</title>
        <authorList>
            <person name="Buettner E."/>
        </authorList>
    </citation>
    <scope>NUCLEOTIDE SEQUENCE</scope>
    <source>
        <strain evidence="1">CG-C14</strain>
    </source>
</reference>
<evidence type="ECO:0000313" key="2">
    <source>
        <dbReference type="Proteomes" id="UP001144978"/>
    </source>
</evidence>
<comment type="caution">
    <text evidence="1">The sequence shown here is derived from an EMBL/GenBank/DDBJ whole genome shotgun (WGS) entry which is preliminary data.</text>
</comment>
<organism evidence="1 2">
    <name type="scientific">Trametes sanguinea</name>
    <dbReference type="NCBI Taxonomy" id="158606"/>
    <lineage>
        <taxon>Eukaryota</taxon>
        <taxon>Fungi</taxon>
        <taxon>Dikarya</taxon>
        <taxon>Basidiomycota</taxon>
        <taxon>Agaricomycotina</taxon>
        <taxon>Agaricomycetes</taxon>
        <taxon>Polyporales</taxon>
        <taxon>Polyporaceae</taxon>
        <taxon>Trametes</taxon>
    </lineage>
</organism>
<accession>A0ACC1MF01</accession>
<name>A0ACC1MF01_9APHY</name>
<proteinExistence type="predicted"/>
<dbReference type="EMBL" id="JANSHE010007332">
    <property type="protein sequence ID" value="KAJ2962257.1"/>
    <property type="molecule type" value="Genomic_DNA"/>
</dbReference>
<evidence type="ECO:0000313" key="1">
    <source>
        <dbReference type="EMBL" id="KAJ2962257.1"/>
    </source>
</evidence>
<dbReference type="Proteomes" id="UP001144978">
    <property type="component" value="Unassembled WGS sequence"/>
</dbReference>
<sequence length="134" mass="14683">MWHRQLENDPSDPMTRAGVVVEHTNGDASALQKAWDARGWPARMASQPRARNRLQGGICGINNLQQPKLFQAAAHAGCLQSLCVPEEGWSQHTAKQSHDTHTDAAAAMLVEDEMEMKNVALFAELQGDTWAAVP</sequence>
<gene>
    <name evidence="1" type="ORF">NUW54_g14345</name>
</gene>
<protein>
    <submittedName>
        <fullName evidence="1">Uncharacterized protein</fullName>
    </submittedName>
</protein>